<dbReference type="HOGENOM" id="CLU_837440_0_0_1"/>
<accession>K1R3A9</accession>
<organism evidence="2">
    <name type="scientific">Magallana gigas</name>
    <name type="common">Pacific oyster</name>
    <name type="synonym">Crassostrea gigas</name>
    <dbReference type="NCBI Taxonomy" id="29159"/>
    <lineage>
        <taxon>Eukaryota</taxon>
        <taxon>Metazoa</taxon>
        <taxon>Spiralia</taxon>
        <taxon>Lophotrochozoa</taxon>
        <taxon>Mollusca</taxon>
        <taxon>Bivalvia</taxon>
        <taxon>Autobranchia</taxon>
        <taxon>Pteriomorphia</taxon>
        <taxon>Ostreida</taxon>
        <taxon>Ostreoidea</taxon>
        <taxon>Ostreidae</taxon>
        <taxon>Magallana</taxon>
    </lineage>
</organism>
<dbReference type="InParanoid" id="K1R3A9"/>
<proteinExistence type="predicted"/>
<dbReference type="EMBL" id="JH817090">
    <property type="protein sequence ID" value="EKC37974.1"/>
    <property type="molecule type" value="Genomic_DNA"/>
</dbReference>
<gene>
    <name evidence="2" type="ORF">CGI_10025554</name>
</gene>
<protein>
    <submittedName>
        <fullName evidence="2">Uncharacterized protein</fullName>
    </submittedName>
</protein>
<reference evidence="2" key="1">
    <citation type="journal article" date="2012" name="Nature">
        <title>The oyster genome reveals stress adaptation and complexity of shell formation.</title>
        <authorList>
            <person name="Zhang G."/>
            <person name="Fang X."/>
            <person name="Guo X."/>
            <person name="Li L."/>
            <person name="Luo R."/>
            <person name="Xu F."/>
            <person name="Yang P."/>
            <person name="Zhang L."/>
            <person name="Wang X."/>
            <person name="Qi H."/>
            <person name="Xiong Z."/>
            <person name="Que H."/>
            <person name="Xie Y."/>
            <person name="Holland P.W."/>
            <person name="Paps J."/>
            <person name="Zhu Y."/>
            <person name="Wu F."/>
            <person name="Chen Y."/>
            <person name="Wang J."/>
            <person name="Peng C."/>
            <person name="Meng J."/>
            <person name="Yang L."/>
            <person name="Liu J."/>
            <person name="Wen B."/>
            <person name="Zhang N."/>
            <person name="Huang Z."/>
            <person name="Zhu Q."/>
            <person name="Feng Y."/>
            <person name="Mount A."/>
            <person name="Hedgecock D."/>
            <person name="Xu Z."/>
            <person name="Liu Y."/>
            <person name="Domazet-Loso T."/>
            <person name="Du Y."/>
            <person name="Sun X."/>
            <person name="Zhang S."/>
            <person name="Liu B."/>
            <person name="Cheng P."/>
            <person name="Jiang X."/>
            <person name="Li J."/>
            <person name="Fan D."/>
            <person name="Wang W."/>
            <person name="Fu W."/>
            <person name="Wang T."/>
            <person name="Wang B."/>
            <person name="Zhang J."/>
            <person name="Peng Z."/>
            <person name="Li Y."/>
            <person name="Li N."/>
            <person name="Wang J."/>
            <person name="Chen M."/>
            <person name="He Y."/>
            <person name="Tan F."/>
            <person name="Song X."/>
            <person name="Zheng Q."/>
            <person name="Huang R."/>
            <person name="Yang H."/>
            <person name="Du X."/>
            <person name="Chen L."/>
            <person name="Yang M."/>
            <person name="Gaffney P.M."/>
            <person name="Wang S."/>
            <person name="Luo L."/>
            <person name="She Z."/>
            <person name="Ming Y."/>
            <person name="Huang W."/>
            <person name="Zhang S."/>
            <person name="Huang B."/>
            <person name="Zhang Y."/>
            <person name="Qu T."/>
            <person name="Ni P."/>
            <person name="Miao G."/>
            <person name="Wang J."/>
            <person name="Wang Q."/>
            <person name="Steinberg C.E."/>
            <person name="Wang H."/>
            <person name="Li N."/>
            <person name="Qian L."/>
            <person name="Zhang G."/>
            <person name="Li Y."/>
            <person name="Yang H."/>
            <person name="Liu X."/>
            <person name="Wang J."/>
            <person name="Yin Y."/>
            <person name="Wang J."/>
        </authorList>
    </citation>
    <scope>NUCLEOTIDE SEQUENCE [LARGE SCALE GENOMIC DNA]</scope>
    <source>
        <strain evidence="2">05x7-T-G4-1.051#20</strain>
    </source>
</reference>
<evidence type="ECO:0000313" key="2">
    <source>
        <dbReference type="EMBL" id="EKC37974.1"/>
    </source>
</evidence>
<sequence length="332" mass="37315">MSSFACWLCPEKFKSNRDRKNHLILRPLERMRVLCPFCPLRDGEWVLAGGTPQGLSELVTPNSWRADAAVRARTEMIKWIRENQLSKRRLQELEQGWEAARAPSLTPEEKFVPDYSEEPEEDLQARKRARKFSPSRPDLTSDFQLKTISLEGGVISVYITKEDEVFNVTVTPEAARNRQLLSSFMMKSQTLTHDPFFQTPPTMTPVTSPSKKKVLSIVLAVGPQHFQSIRKGTCPPACVPSKMSSACHPQDLSPIPDQPTFAIPVGFREPPEISLAKDTPAEDPAGIASGSILVEPPLHRRRQPAKQASQLFLCRSPSSSCPEHYGIQFHQF</sequence>
<evidence type="ECO:0000256" key="1">
    <source>
        <dbReference type="SAM" id="MobiDB-lite"/>
    </source>
</evidence>
<dbReference type="AlphaFoldDB" id="K1R3A9"/>
<name>K1R3A9_MAGGI</name>
<feature type="region of interest" description="Disordered" evidence="1">
    <location>
        <begin position="113"/>
        <end position="137"/>
    </location>
</feature>